<dbReference type="InterPro" id="IPR050715">
    <property type="entry name" value="LRR-SigEffector_domain"/>
</dbReference>
<dbReference type="PANTHER" id="PTHR45752:SF1">
    <property type="entry name" value="LEUCINE-RICH REPEAT-CONTAINING PROTEIN 69"/>
    <property type="match status" value="1"/>
</dbReference>
<feature type="domain" description="Disease resistance R13L4/SHOC-2-like LRR" evidence="3">
    <location>
        <begin position="15"/>
        <end position="91"/>
    </location>
</feature>
<dbReference type="InterPro" id="IPR032675">
    <property type="entry name" value="LRR_dom_sf"/>
</dbReference>
<dbReference type="EMBL" id="JBAMIC010000001">
    <property type="protein sequence ID" value="KAK7114023.1"/>
    <property type="molecule type" value="Genomic_DNA"/>
</dbReference>
<keyword evidence="5" id="KW-1185">Reference proteome</keyword>
<evidence type="ECO:0000313" key="5">
    <source>
        <dbReference type="Proteomes" id="UP001374579"/>
    </source>
</evidence>
<reference evidence="4 5" key="1">
    <citation type="submission" date="2024-02" db="EMBL/GenBank/DDBJ databases">
        <title>Chromosome-scale genome assembly of the rough periwinkle Littorina saxatilis.</title>
        <authorList>
            <person name="De Jode A."/>
            <person name="Faria R."/>
            <person name="Formenti G."/>
            <person name="Sims Y."/>
            <person name="Smith T.P."/>
            <person name="Tracey A."/>
            <person name="Wood J.M.D."/>
            <person name="Zagrodzka Z.B."/>
            <person name="Johannesson K."/>
            <person name="Butlin R.K."/>
            <person name="Leder E.H."/>
        </authorList>
    </citation>
    <scope>NUCLEOTIDE SEQUENCE [LARGE SCALE GENOMIC DNA]</scope>
    <source>
        <strain evidence="4">Snail1</strain>
        <tissue evidence="4">Muscle</tissue>
    </source>
</reference>
<dbReference type="SMART" id="SM00369">
    <property type="entry name" value="LRR_TYP"/>
    <property type="match status" value="7"/>
</dbReference>
<keyword evidence="2" id="KW-0677">Repeat</keyword>
<dbReference type="PANTHER" id="PTHR45752">
    <property type="entry name" value="LEUCINE-RICH REPEAT-CONTAINING"/>
    <property type="match status" value="1"/>
</dbReference>
<proteinExistence type="predicted"/>
<evidence type="ECO:0000259" key="3">
    <source>
        <dbReference type="Pfam" id="PF23598"/>
    </source>
</evidence>
<dbReference type="InterPro" id="IPR001611">
    <property type="entry name" value="Leu-rich_rpt"/>
</dbReference>
<dbReference type="SMART" id="SM00364">
    <property type="entry name" value="LRR_BAC"/>
    <property type="match status" value="5"/>
</dbReference>
<evidence type="ECO:0000256" key="2">
    <source>
        <dbReference type="ARBA" id="ARBA00022737"/>
    </source>
</evidence>
<dbReference type="Pfam" id="PF23598">
    <property type="entry name" value="LRR_14"/>
    <property type="match status" value="1"/>
</dbReference>
<sequence>MADAVLIRALKGQPKTLNLCNRHLDKIPKAIGKLECVCQLNLKNNKIKKLPPELTHLFQLQVLNLGNNAFEEFPQLLQHLHNLEKLHFFCNKISEIPPTCLNGFKSLTFLNLNNNRLQTLPPEICNLLNIQFLSVDNNQLRDLPVEFCALTTLQEFHAAGNQLISLPLEFGYLTCLQRLHLQKNKIRELPEGIGKCYQLRVLDVAANELRIFPTELSGLPLKELHCEENPLLQHLPVHSLQEEEVLALKEISVRFVMRSLRDRYSYLRKAIRRYPDLRDMLAQCSKCAVCGEAFLNTWLECVHFLDAKGMNLGNAIGKIPVRALLCSYKCFNSQDHAYYGVAFP</sequence>
<dbReference type="InterPro" id="IPR055414">
    <property type="entry name" value="LRR_R13L4/SHOC2-like"/>
</dbReference>
<evidence type="ECO:0000256" key="1">
    <source>
        <dbReference type="ARBA" id="ARBA00022614"/>
    </source>
</evidence>
<keyword evidence="1" id="KW-0433">Leucine-rich repeat</keyword>
<comment type="caution">
    <text evidence="4">The sequence shown here is derived from an EMBL/GenBank/DDBJ whole genome shotgun (WGS) entry which is preliminary data.</text>
</comment>
<dbReference type="PROSITE" id="PS51450">
    <property type="entry name" value="LRR"/>
    <property type="match status" value="1"/>
</dbReference>
<organism evidence="4 5">
    <name type="scientific">Littorina saxatilis</name>
    <dbReference type="NCBI Taxonomy" id="31220"/>
    <lineage>
        <taxon>Eukaryota</taxon>
        <taxon>Metazoa</taxon>
        <taxon>Spiralia</taxon>
        <taxon>Lophotrochozoa</taxon>
        <taxon>Mollusca</taxon>
        <taxon>Gastropoda</taxon>
        <taxon>Caenogastropoda</taxon>
        <taxon>Littorinimorpha</taxon>
        <taxon>Littorinoidea</taxon>
        <taxon>Littorinidae</taxon>
        <taxon>Littorina</taxon>
    </lineage>
</organism>
<evidence type="ECO:0000313" key="4">
    <source>
        <dbReference type="EMBL" id="KAK7114023.1"/>
    </source>
</evidence>
<dbReference type="Proteomes" id="UP001374579">
    <property type="component" value="Unassembled WGS sequence"/>
</dbReference>
<protein>
    <recommendedName>
        <fullName evidence="3">Disease resistance R13L4/SHOC-2-like LRR domain-containing protein</fullName>
    </recommendedName>
</protein>
<gene>
    <name evidence="4" type="ORF">V1264_000152</name>
</gene>
<dbReference type="SUPFAM" id="SSF52058">
    <property type="entry name" value="L domain-like"/>
    <property type="match status" value="1"/>
</dbReference>
<name>A0AAN9BY87_9CAEN</name>
<dbReference type="InterPro" id="IPR003591">
    <property type="entry name" value="Leu-rich_rpt_typical-subtyp"/>
</dbReference>
<dbReference type="AlphaFoldDB" id="A0AAN9BY87"/>
<dbReference type="Gene3D" id="3.80.10.10">
    <property type="entry name" value="Ribonuclease Inhibitor"/>
    <property type="match status" value="2"/>
</dbReference>
<accession>A0AAN9BY87</accession>
<dbReference type="Pfam" id="PF00560">
    <property type="entry name" value="LRR_1"/>
    <property type="match status" value="1"/>
</dbReference>